<dbReference type="PANTHER" id="PTHR33103:SF27">
    <property type="entry name" value="OS04G0594700 PROTEIN"/>
    <property type="match status" value="1"/>
</dbReference>
<evidence type="ECO:0000313" key="2">
    <source>
        <dbReference type="Proteomes" id="UP001237642"/>
    </source>
</evidence>
<dbReference type="InterPro" id="IPR007750">
    <property type="entry name" value="DUF674"/>
</dbReference>
<dbReference type="PANTHER" id="PTHR33103">
    <property type="entry name" value="OS01G0153900 PROTEIN"/>
    <property type="match status" value="1"/>
</dbReference>
<dbReference type="Pfam" id="PF05056">
    <property type="entry name" value="DUF674"/>
    <property type="match status" value="2"/>
</dbReference>
<comment type="caution">
    <text evidence="1">The sequence shown here is derived from an EMBL/GenBank/DDBJ whole genome shotgun (WGS) entry which is preliminary data.</text>
</comment>
<keyword evidence="2" id="KW-1185">Reference proteome</keyword>
<reference evidence="1" key="1">
    <citation type="submission" date="2023-02" db="EMBL/GenBank/DDBJ databases">
        <title>Genome of toxic invasive species Heracleum sosnowskyi carries increased number of genes despite the absence of recent whole-genome duplications.</title>
        <authorList>
            <person name="Schelkunov M."/>
            <person name="Shtratnikova V."/>
            <person name="Makarenko M."/>
            <person name="Klepikova A."/>
            <person name="Omelchenko D."/>
            <person name="Novikova G."/>
            <person name="Obukhova E."/>
            <person name="Bogdanov V."/>
            <person name="Penin A."/>
            <person name="Logacheva M."/>
        </authorList>
    </citation>
    <scope>NUCLEOTIDE SEQUENCE</scope>
    <source>
        <strain evidence="1">Hsosn_3</strain>
        <tissue evidence="1">Leaf</tissue>
    </source>
</reference>
<protein>
    <submittedName>
        <fullName evidence="1">Uncharacterized protein</fullName>
    </submittedName>
</protein>
<reference evidence="1" key="2">
    <citation type="submission" date="2023-05" db="EMBL/GenBank/DDBJ databases">
        <authorList>
            <person name="Schelkunov M.I."/>
        </authorList>
    </citation>
    <scope>NUCLEOTIDE SEQUENCE</scope>
    <source>
        <strain evidence="1">Hsosn_3</strain>
        <tissue evidence="1">Leaf</tissue>
    </source>
</reference>
<dbReference type="Proteomes" id="UP001237642">
    <property type="component" value="Unassembled WGS sequence"/>
</dbReference>
<gene>
    <name evidence="1" type="ORF">POM88_008158</name>
</gene>
<sequence>MGASDSEVLLKVLIHKNEERVVLAEANSAFVDILFSFLTLPRGTLVRVLAKNSEPSLPMAIGSLNSLYKSIEYLDNKYFATEACKDLLLINARNSAEEECQKLKINIDVYMCASTNEGDKGVFVTDSASFVIQDDLKVIPSNLARTLDILKSSGITDFEVLEERTLKLGSSEILYLVEKALLSKTCLTDLVSVRNVPSHHFPALNLRVVQILLMVFRRLQ</sequence>
<organism evidence="1 2">
    <name type="scientific">Heracleum sosnowskyi</name>
    <dbReference type="NCBI Taxonomy" id="360622"/>
    <lineage>
        <taxon>Eukaryota</taxon>
        <taxon>Viridiplantae</taxon>
        <taxon>Streptophyta</taxon>
        <taxon>Embryophyta</taxon>
        <taxon>Tracheophyta</taxon>
        <taxon>Spermatophyta</taxon>
        <taxon>Magnoliopsida</taxon>
        <taxon>eudicotyledons</taxon>
        <taxon>Gunneridae</taxon>
        <taxon>Pentapetalae</taxon>
        <taxon>asterids</taxon>
        <taxon>campanulids</taxon>
        <taxon>Apiales</taxon>
        <taxon>Apiaceae</taxon>
        <taxon>Apioideae</taxon>
        <taxon>apioid superclade</taxon>
        <taxon>Tordylieae</taxon>
        <taxon>Tordyliinae</taxon>
        <taxon>Heracleum</taxon>
    </lineage>
</organism>
<dbReference type="EMBL" id="JAUIZM010000002">
    <property type="protein sequence ID" value="KAK1398295.1"/>
    <property type="molecule type" value="Genomic_DNA"/>
</dbReference>
<evidence type="ECO:0000313" key="1">
    <source>
        <dbReference type="EMBL" id="KAK1398295.1"/>
    </source>
</evidence>
<name>A0AAD8N1H0_9APIA</name>
<proteinExistence type="predicted"/>
<dbReference type="AlphaFoldDB" id="A0AAD8N1H0"/>
<accession>A0AAD8N1H0</accession>